<evidence type="ECO:0000256" key="1">
    <source>
        <dbReference type="ARBA" id="ARBA00037999"/>
    </source>
</evidence>
<reference evidence="3 4" key="1">
    <citation type="submission" date="2016-11" db="EMBL/GenBank/DDBJ databases">
        <authorList>
            <person name="Jaros S."/>
            <person name="Januszkiewicz K."/>
            <person name="Wedrychowicz H."/>
        </authorList>
    </citation>
    <scope>NUCLEOTIDE SEQUENCE [LARGE SCALE GENOMIC DNA]</scope>
    <source>
        <strain evidence="3 4">DSM 18899</strain>
    </source>
</reference>
<comment type="similarity">
    <text evidence="1 2">Belongs to the DegT/DnrJ/EryC1 family.</text>
</comment>
<dbReference type="GO" id="GO:0008483">
    <property type="term" value="F:transaminase activity"/>
    <property type="evidence" value="ECO:0007669"/>
    <property type="project" value="TreeGrafter"/>
</dbReference>
<dbReference type="STRING" id="1121279.SAMN02745887_02459"/>
<dbReference type="Pfam" id="PF01041">
    <property type="entry name" value="DegT_DnrJ_EryC1"/>
    <property type="match status" value="1"/>
</dbReference>
<dbReference type="PANTHER" id="PTHR30244">
    <property type="entry name" value="TRANSAMINASE"/>
    <property type="match status" value="1"/>
</dbReference>
<organism evidence="3 4">
    <name type="scientific">Chitinimonas taiwanensis DSM 18899</name>
    <dbReference type="NCBI Taxonomy" id="1121279"/>
    <lineage>
        <taxon>Bacteria</taxon>
        <taxon>Pseudomonadati</taxon>
        <taxon>Pseudomonadota</taxon>
        <taxon>Betaproteobacteria</taxon>
        <taxon>Neisseriales</taxon>
        <taxon>Chitinibacteraceae</taxon>
        <taxon>Chitinimonas</taxon>
    </lineage>
</organism>
<keyword evidence="4" id="KW-1185">Reference proteome</keyword>
<dbReference type="Proteomes" id="UP000186513">
    <property type="component" value="Unassembled WGS sequence"/>
</dbReference>
<name>A0A1K2HL04_9NEIS</name>
<dbReference type="SUPFAM" id="SSF53383">
    <property type="entry name" value="PLP-dependent transferases"/>
    <property type="match status" value="1"/>
</dbReference>
<accession>A0A1K2HL04</accession>
<proteinExistence type="inferred from homology"/>
<dbReference type="InterPro" id="IPR015421">
    <property type="entry name" value="PyrdxlP-dep_Trfase_major"/>
</dbReference>
<dbReference type="GO" id="GO:0030170">
    <property type="term" value="F:pyridoxal phosphate binding"/>
    <property type="evidence" value="ECO:0007669"/>
    <property type="project" value="TreeGrafter"/>
</dbReference>
<evidence type="ECO:0000313" key="4">
    <source>
        <dbReference type="Proteomes" id="UP000186513"/>
    </source>
</evidence>
<dbReference type="GO" id="GO:0000271">
    <property type="term" value="P:polysaccharide biosynthetic process"/>
    <property type="evidence" value="ECO:0007669"/>
    <property type="project" value="TreeGrafter"/>
</dbReference>
<dbReference type="CDD" id="cd00616">
    <property type="entry name" value="AHBA_syn"/>
    <property type="match status" value="1"/>
</dbReference>
<dbReference type="AlphaFoldDB" id="A0A1K2HL04"/>
<sequence>MTEQLALLGGQPVRTTPLPAYNTLGPEERAAVNAVMDSGVLSQFLGAWTPDFYGGQRVQQLERAWEAHFDVAHAVSMNSATSCLYAAVGALDIGPGDEVIVSPYTMSASAAAALVYGAVPVFADIDPDTFCLTAETIARCITPRTRAIIVVDIFGQPADFAPIMALARQHGLKVIEDNAQGPGARYHGRYSGTLADIGVFSLNYHKTIHSGEGGIAVSNDARLAEKLRLIRNHAEAVAEAKGETDLVNLVGYNYRMTEIEAAIAGEQLKKLPALLATRQSHAARLTVRLAGLPGITPPKVRADAEHGWYVYAIKYDAKATGVPRAKLVQALRAEGIPAAEGYVKPLYLQPMYQQRIAIGRDGFPFNLPAYAGSLNYARGICPTCEQMHFESLIYADYIHASLSEADVDSIADAWVKVLGNLDALREAR</sequence>
<protein>
    <submittedName>
        <fullName evidence="3">dTDP-4-amino-4,6-dideoxygalactose transaminase</fullName>
    </submittedName>
</protein>
<dbReference type="OrthoDB" id="9804264at2"/>
<dbReference type="InterPro" id="IPR015424">
    <property type="entry name" value="PyrdxlP-dep_Trfase"/>
</dbReference>
<dbReference type="InterPro" id="IPR015422">
    <property type="entry name" value="PyrdxlP-dep_Trfase_small"/>
</dbReference>
<dbReference type="PANTHER" id="PTHR30244:SF34">
    <property type="entry name" value="DTDP-4-AMINO-4,6-DIDEOXYGALACTOSE TRANSAMINASE"/>
    <property type="match status" value="1"/>
</dbReference>
<evidence type="ECO:0000256" key="2">
    <source>
        <dbReference type="RuleBase" id="RU004508"/>
    </source>
</evidence>
<keyword evidence="2" id="KW-0663">Pyridoxal phosphate</keyword>
<dbReference type="RefSeq" id="WP_072428965.1">
    <property type="nucleotide sequence ID" value="NZ_FPKR01000009.1"/>
</dbReference>
<evidence type="ECO:0000313" key="3">
    <source>
        <dbReference type="EMBL" id="SFZ77504.1"/>
    </source>
</evidence>
<dbReference type="EMBL" id="FPKR01000009">
    <property type="protein sequence ID" value="SFZ77504.1"/>
    <property type="molecule type" value="Genomic_DNA"/>
</dbReference>
<gene>
    <name evidence="3" type="ORF">SAMN02745887_02459</name>
</gene>
<dbReference type="InterPro" id="IPR000653">
    <property type="entry name" value="DegT/StrS_aminotransferase"/>
</dbReference>
<dbReference type="Gene3D" id="3.40.640.10">
    <property type="entry name" value="Type I PLP-dependent aspartate aminotransferase-like (Major domain)"/>
    <property type="match status" value="1"/>
</dbReference>
<dbReference type="Gene3D" id="3.90.1150.10">
    <property type="entry name" value="Aspartate Aminotransferase, domain 1"/>
    <property type="match status" value="1"/>
</dbReference>